<feature type="domain" description="Isopenicillin N synthase-like Fe(2+) 2OG dioxygenase" evidence="1">
    <location>
        <begin position="1"/>
        <end position="30"/>
    </location>
</feature>
<evidence type="ECO:0000313" key="2">
    <source>
        <dbReference type="EMBL" id="MED6127555.1"/>
    </source>
</evidence>
<dbReference type="Proteomes" id="UP001341840">
    <property type="component" value="Unassembled WGS sequence"/>
</dbReference>
<name>A0ABU6RU58_9FABA</name>
<dbReference type="Pfam" id="PF03171">
    <property type="entry name" value="2OG-FeII_Oxy"/>
    <property type="match status" value="1"/>
</dbReference>
<accession>A0ABU6RU58</accession>
<feature type="non-terminal residue" evidence="2">
    <location>
        <position position="1"/>
    </location>
</feature>
<reference evidence="2 3" key="1">
    <citation type="journal article" date="2023" name="Plants (Basel)">
        <title>Bridging the Gap: Combining Genomics and Transcriptomics Approaches to Understand Stylosanthes scabra, an Orphan Legume from the Brazilian Caatinga.</title>
        <authorList>
            <person name="Ferreira-Neto J.R.C."/>
            <person name="da Silva M.D."/>
            <person name="Binneck E."/>
            <person name="de Melo N.F."/>
            <person name="da Silva R.H."/>
            <person name="de Melo A.L.T.M."/>
            <person name="Pandolfi V."/>
            <person name="Bustamante F.O."/>
            <person name="Brasileiro-Vidal A.C."/>
            <person name="Benko-Iseppon A.M."/>
        </authorList>
    </citation>
    <scope>NUCLEOTIDE SEQUENCE [LARGE SCALE GENOMIC DNA]</scope>
    <source>
        <tissue evidence="2">Leaves</tissue>
    </source>
</reference>
<dbReference type="SUPFAM" id="SSF51197">
    <property type="entry name" value="Clavaminate synthase-like"/>
    <property type="match status" value="1"/>
</dbReference>
<evidence type="ECO:0000313" key="3">
    <source>
        <dbReference type="Proteomes" id="UP001341840"/>
    </source>
</evidence>
<sequence length="81" mass="9451">VWSNGRFNNVKHRVLCKVPASRYSIALFMSSPRDGKVEAPMELVDSNHPRLYHPINYEEMNMFRASTGKRTSEYLQQFCNV</sequence>
<comment type="caution">
    <text evidence="2">The sequence shown here is derived from an EMBL/GenBank/DDBJ whole genome shotgun (WGS) entry which is preliminary data.</text>
</comment>
<dbReference type="EMBL" id="JASCZI010031860">
    <property type="protein sequence ID" value="MED6127555.1"/>
    <property type="molecule type" value="Genomic_DNA"/>
</dbReference>
<dbReference type="Gene3D" id="2.60.120.330">
    <property type="entry name" value="B-lactam Antibiotic, Isopenicillin N Synthase, Chain"/>
    <property type="match status" value="1"/>
</dbReference>
<evidence type="ECO:0000259" key="1">
    <source>
        <dbReference type="Pfam" id="PF03171"/>
    </source>
</evidence>
<gene>
    <name evidence="2" type="ORF">PIB30_089137</name>
</gene>
<keyword evidence="3" id="KW-1185">Reference proteome</keyword>
<protein>
    <recommendedName>
        <fullName evidence="1">Isopenicillin N synthase-like Fe(2+) 2OG dioxygenase domain-containing protein</fullName>
    </recommendedName>
</protein>
<dbReference type="InterPro" id="IPR044861">
    <property type="entry name" value="IPNS-like_FE2OG_OXY"/>
</dbReference>
<organism evidence="2 3">
    <name type="scientific">Stylosanthes scabra</name>
    <dbReference type="NCBI Taxonomy" id="79078"/>
    <lineage>
        <taxon>Eukaryota</taxon>
        <taxon>Viridiplantae</taxon>
        <taxon>Streptophyta</taxon>
        <taxon>Embryophyta</taxon>
        <taxon>Tracheophyta</taxon>
        <taxon>Spermatophyta</taxon>
        <taxon>Magnoliopsida</taxon>
        <taxon>eudicotyledons</taxon>
        <taxon>Gunneridae</taxon>
        <taxon>Pentapetalae</taxon>
        <taxon>rosids</taxon>
        <taxon>fabids</taxon>
        <taxon>Fabales</taxon>
        <taxon>Fabaceae</taxon>
        <taxon>Papilionoideae</taxon>
        <taxon>50 kb inversion clade</taxon>
        <taxon>dalbergioids sensu lato</taxon>
        <taxon>Dalbergieae</taxon>
        <taxon>Pterocarpus clade</taxon>
        <taxon>Stylosanthes</taxon>
    </lineage>
</organism>
<dbReference type="InterPro" id="IPR027443">
    <property type="entry name" value="IPNS-like_sf"/>
</dbReference>
<proteinExistence type="predicted"/>